<dbReference type="SUPFAM" id="SSF46785">
    <property type="entry name" value="Winged helix' DNA-binding domain"/>
    <property type="match status" value="1"/>
</dbReference>
<dbReference type="InterPro" id="IPR000600">
    <property type="entry name" value="ROK"/>
</dbReference>
<accession>A0A6B2FZL1</accession>
<dbReference type="InterPro" id="IPR036390">
    <property type="entry name" value="WH_DNA-bd_sf"/>
</dbReference>
<dbReference type="AlphaFoldDB" id="A0A6B2FZL1"/>
<comment type="function">
    <text evidence="1">Transcriptional repressor of xylose-utilizing enzymes.</text>
</comment>
<protein>
    <submittedName>
        <fullName evidence="4">ROK family protein</fullName>
    </submittedName>
</protein>
<comment type="similarity">
    <text evidence="2">Belongs to the ROK (NagC/XylR) family.</text>
</comment>
<keyword evidence="3" id="KW-0119">Carbohydrate metabolism</keyword>
<dbReference type="InterPro" id="IPR043129">
    <property type="entry name" value="ATPase_NBD"/>
</dbReference>
<evidence type="ECO:0000256" key="1">
    <source>
        <dbReference type="ARBA" id="ARBA00002486"/>
    </source>
</evidence>
<dbReference type="Pfam" id="PF00480">
    <property type="entry name" value="ROK"/>
    <property type="match status" value="1"/>
</dbReference>
<reference evidence="4" key="1">
    <citation type="submission" date="2020-01" db="EMBL/GenBank/DDBJ databases">
        <title>Vaginal microbiome of pregnant Indian women: Insights into the genome of dominants Lactobacillus species.</title>
        <authorList>
            <person name="Das B."/>
            <person name="Mehta O."/>
            <person name="Ghosh T.S."/>
            <person name="Kothidar A."/>
            <person name="Gowtham M.R."/>
            <person name="Mitra R."/>
            <person name="Kshetrapal P."/>
            <person name="Wadhwa N."/>
            <person name="Thiruvengadam R."/>
            <person name="Nair G.B."/>
            <person name="Bhatnagar S."/>
            <person name="Das B."/>
        </authorList>
    </citation>
    <scope>NUCLEOTIDE SEQUENCE</scope>
    <source>
        <strain evidence="4">Indica</strain>
    </source>
</reference>
<gene>
    <name evidence="4" type="ORF">GWG61_04255</name>
</gene>
<dbReference type="InterPro" id="IPR036388">
    <property type="entry name" value="WH-like_DNA-bd_sf"/>
</dbReference>
<name>A0A6B2FZL1_9LACO</name>
<dbReference type="PANTHER" id="PTHR18964:SF149">
    <property type="entry name" value="BIFUNCTIONAL UDP-N-ACETYLGLUCOSAMINE 2-EPIMERASE_N-ACETYLMANNOSAMINE KINASE"/>
    <property type="match status" value="1"/>
</dbReference>
<comment type="caution">
    <text evidence="4">The sequence shown here is derived from an EMBL/GenBank/DDBJ whole genome shotgun (WGS) entry which is preliminary data.</text>
</comment>
<evidence type="ECO:0000256" key="2">
    <source>
        <dbReference type="ARBA" id="ARBA00006479"/>
    </source>
</evidence>
<dbReference type="Gene3D" id="1.10.10.10">
    <property type="entry name" value="Winged helix-like DNA-binding domain superfamily/Winged helix DNA-binding domain"/>
    <property type="match status" value="1"/>
</dbReference>
<dbReference type="RefSeq" id="WP_144231417.1">
    <property type="nucleotide sequence ID" value="NZ_CAKMAD010000016.1"/>
</dbReference>
<dbReference type="GO" id="GO:0042732">
    <property type="term" value="P:D-xylose metabolic process"/>
    <property type="evidence" value="ECO:0007669"/>
    <property type="project" value="UniProtKB-KW"/>
</dbReference>
<dbReference type="Gene3D" id="3.30.420.40">
    <property type="match status" value="2"/>
</dbReference>
<keyword evidence="3" id="KW-0859">Xylose metabolism</keyword>
<dbReference type="PANTHER" id="PTHR18964">
    <property type="entry name" value="ROK (REPRESSOR, ORF, KINASE) FAMILY"/>
    <property type="match status" value="1"/>
</dbReference>
<evidence type="ECO:0000313" key="4">
    <source>
        <dbReference type="EMBL" id="NDJ73726.1"/>
    </source>
</evidence>
<dbReference type="SUPFAM" id="SSF53067">
    <property type="entry name" value="Actin-like ATPase domain"/>
    <property type="match status" value="2"/>
</dbReference>
<proteinExistence type="inferred from homology"/>
<organism evidence="4">
    <name type="scientific">Lactobacillus paragasseri</name>
    <dbReference type="NCBI Taxonomy" id="2107999"/>
    <lineage>
        <taxon>Bacteria</taxon>
        <taxon>Bacillati</taxon>
        <taxon>Bacillota</taxon>
        <taxon>Bacilli</taxon>
        <taxon>Lactobacillales</taxon>
        <taxon>Lactobacillaceae</taxon>
        <taxon>Lactobacillus</taxon>
    </lineage>
</organism>
<sequence length="381" mass="42819">MFINKHTMRLNNERSVIRHVINYGPISRSKISRDLSINKVTISSILEDLLSQQYVVEIGEGASTKNGGRKPKLIEFNKSFGYFINIEIGKDYVNIMSTWANGQIARFEEISIIDKTDGQIYQTIKKKISNFALKDTVHHLLGISLAVHCRVLDNAAQKPILRDIDLPQVLEAEFEVPVVLLNSANAAAIFQRDFSSNNEIKNLISLTINESIDAGVIIDENLYLGNQAAAGNIEDMKFLLQTDDKVIEINPISYCSQDAILKEVYKDKGLNNLSLQQVAKLYVQGNDQVVASINQFINGLSLVLNNLIASYSPQIIFLDSTLIENLPLLLIQLRNHLPILQKTDTKLEISRQSTFAPLLGSYSFLMRQVFHLGTKRLHLIP</sequence>
<evidence type="ECO:0000256" key="3">
    <source>
        <dbReference type="ARBA" id="ARBA00022629"/>
    </source>
</evidence>
<dbReference type="EMBL" id="JAADJO010000007">
    <property type="protein sequence ID" value="NDJ73726.1"/>
    <property type="molecule type" value="Genomic_DNA"/>
</dbReference>